<dbReference type="Pfam" id="PF00005">
    <property type="entry name" value="ABC_tran"/>
    <property type="match status" value="1"/>
</dbReference>
<reference evidence="10 11" key="1">
    <citation type="submission" date="2019-07" db="EMBL/GenBank/DDBJ databases">
        <title>Reinekea sp. strain SSH23 genome sequencing and assembly.</title>
        <authorList>
            <person name="Kim I."/>
        </authorList>
    </citation>
    <scope>NUCLEOTIDE SEQUENCE [LARGE SCALE GENOMIC DNA]</scope>
    <source>
        <strain evidence="10 11">SSH23</strain>
    </source>
</reference>
<proteinExistence type="predicted"/>
<dbReference type="OrthoDB" id="9802264at2"/>
<dbReference type="PROSITE" id="PS50893">
    <property type="entry name" value="ABC_TRANSPORTER_2"/>
    <property type="match status" value="1"/>
</dbReference>
<dbReference type="SMART" id="SM00382">
    <property type="entry name" value="AAA"/>
    <property type="match status" value="1"/>
</dbReference>
<name>A0A5C8Z3P6_9GAMM</name>
<keyword evidence="7" id="KW-1278">Translocase</keyword>
<dbReference type="InterPro" id="IPR015855">
    <property type="entry name" value="ABC_transpr_MalK-like"/>
</dbReference>
<dbReference type="Gene3D" id="3.40.50.300">
    <property type="entry name" value="P-loop containing nucleotide triphosphate hydrolases"/>
    <property type="match status" value="1"/>
</dbReference>
<keyword evidence="1" id="KW-0813">Transport</keyword>
<dbReference type="Gene3D" id="2.40.50.100">
    <property type="match status" value="1"/>
</dbReference>
<dbReference type="FunFam" id="3.40.50.300:FF:000042">
    <property type="entry name" value="Maltose/maltodextrin ABC transporter, ATP-binding protein"/>
    <property type="match status" value="1"/>
</dbReference>
<dbReference type="AlphaFoldDB" id="A0A5C8Z3P6"/>
<dbReference type="SUPFAM" id="SSF50331">
    <property type="entry name" value="MOP-like"/>
    <property type="match status" value="1"/>
</dbReference>
<evidence type="ECO:0000256" key="2">
    <source>
        <dbReference type="ARBA" id="ARBA00022475"/>
    </source>
</evidence>
<dbReference type="InterPro" id="IPR047641">
    <property type="entry name" value="ABC_transpr_MalK/UgpC-like"/>
</dbReference>
<dbReference type="PROSITE" id="PS00211">
    <property type="entry name" value="ABC_TRANSPORTER_1"/>
    <property type="match status" value="1"/>
</dbReference>
<dbReference type="InterPro" id="IPR040582">
    <property type="entry name" value="OB_MalK-like"/>
</dbReference>
<keyword evidence="3" id="KW-0997">Cell inner membrane</keyword>
<gene>
    <name evidence="10" type="primary">ugpC</name>
    <name evidence="10" type="ORF">FME95_10950</name>
</gene>
<evidence type="ECO:0000256" key="1">
    <source>
        <dbReference type="ARBA" id="ARBA00022448"/>
    </source>
</evidence>
<dbReference type="CDD" id="cd03301">
    <property type="entry name" value="ABC_MalK_N"/>
    <property type="match status" value="1"/>
</dbReference>
<dbReference type="InterPro" id="IPR017871">
    <property type="entry name" value="ABC_transporter-like_CS"/>
</dbReference>
<sequence>MGALKLNNIEKTYPNGHQAVKGLSLEIEPGEFLVLVGPSGCGKSTILRSIAGLEELSAGEIHIADSRVDDLVPAKRDIAMVFQNYALYPHMSVYKNMAYGLKNRGYSAEDIDSKVTNAAKMLQLSDYLDRKPSQLSGGQRQRVAMGRAMVRNPKLFLFDEPLSNLDARLRAEMRLEIKQLQRNLGTTSVFVTHDQVEAMTLADRLVVLNKGEIQQIGTPKEVYHRPKNIFVATFLGAPSMNLLPVAVNDDKQLILADGQTINLKDDFKALLKPGQSLVLGIRPENIGLAQQNTKNEIDLEFSALLSEELGTSQLLHGIVANEKFTLNIKNFEPTENTELKIFFKGKNIHLFDQNSGLRIN</sequence>
<evidence type="ECO:0000259" key="9">
    <source>
        <dbReference type="PROSITE" id="PS50893"/>
    </source>
</evidence>
<dbReference type="Gene3D" id="2.40.50.140">
    <property type="entry name" value="Nucleic acid-binding proteins"/>
    <property type="match status" value="1"/>
</dbReference>
<dbReference type="InterPro" id="IPR003593">
    <property type="entry name" value="AAA+_ATPase"/>
</dbReference>
<feature type="domain" description="ABC transporter" evidence="9">
    <location>
        <begin position="4"/>
        <end position="235"/>
    </location>
</feature>
<dbReference type="Pfam" id="PF17912">
    <property type="entry name" value="OB_MalK"/>
    <property type="match status" value="1"/>
</dbReference>
<dbReference type="InterPro" id="IPR012340">
    <property type="entry name" value="NA-bd_OB-fold"/>
</dbReference>
<keyword evidence="4" id="KW-0762">Sugar transport</keyword>
<evidence type="ECO:0000256" key="8">
    <source>
        <dbReference type="ARBA" id="ARBA00023136"/>
    </source>
</evidence>
<evidence type="ECO:0000256" key="7">
    <source>
        <dbReference type="ARBA" id="ARBA00022967"/>
    </source>
</evidence>
<dbReference type="NCBIfam" id="NF008653">
    <property type="entry name" value="PRK11650.1"/>
    <property type="match status" value="1"/>
</dbReference>
<evidence type="ECO:0000256" key="4">
    <source>
        <dbReference type="ARBA" id="ARBA00022597"/>
    </source>
</evidence>
<dbReference type="Proteomes" id="UP000321764">
    <property type="component" value="Unassembled WGS sequence"/>
</dbReference>
<dbReference type="GO" id="GO:0005524">
    <property type="term" value="F:ATP binding"/>
    <property type="evidence" value="ECO:0007669"/>
    <property type="project" value="UniProtKB-KW"/>
</dbReference>
<dbReference type="RefSeq" id="WP_147714529.1">
    <property type="nucleotide sequence ID" value="NZ_VKAD01000002.1"/>
</dbReference>
<keyword evidence="2" id="KW-1003">Cell membrane</keyword>
<keyword evidence="8" id="KW-0472">Membrane</keyword>
<dbReference type="InterPro" id="IPR003439">
    <property type="entry name" value="ABC_transporter-like_ATP-bd"/>
</dbReference>
<protein>
    <submittedName>
        <fullName evidence="10">sn-glycerol-3-phosphate ABC transporter ATP-binding protein UgpC</fullName>
    </submittedName>
</protein>
<dbReference type="InterPro" id="IPR008995">
    <property type="entry name" value="Mo/tungstate-bd_C_term_dom"/>
</dbReference>
<accession>A0A5C8Z3P6</accession>
<dbReference type="InterPro" id="IPR027417">
    <property type="entry name" value="P-loop_NTPase"/>
</dbReference>
<dbReference type="GO" id="GO:0008643">
    <property type="term" value="P:carbohydrate transport"/>
    <property type="evidence" value="ECO:0007669"/>
    <property type="project" value="InterPro"/>
</dbReference>
<dbReference type="GO" id="GO:0055052">
    <property type="term" value="C:ATP-binding cassette (ABC) transporter complex, substrate-binding subunit-containing"/>
    <property type="evidence" value="ECO:0007669"/>
    <property type="project" value="TreeGrafter"/>
</dbReference>
<comment type="caution">
    <text evidence="10">The sequence shown here is derived from an EMBL/GenBank/DDBJ whole genome shotgun (WGS) entry which is preliminary data.</text>
</comment>
<organism evidence="10 11">
    <name type="scientific">Reinekea thalattae</name>
    <dbReference type="NCBI Taxonomy" id="2593301"/>
    <lineage>
        <taxon>Bacteria</taxon>
        <taxon>Pseudomonadati</taxon>
        <taxon>Pseudomonadota</taxon>
        <taxon>Gammaproteobacteria</taxon>
        <taxon>Oceanospirillales</taxon>
        <taxon>Saccharospirillaceae</taxon>
        <taxon>Reinekea</taxon>
    </lineage>
</organism>
<evidence type="ECO:0000313" key="10">
    <source>
        <dbReference type="EMBL" id="TXR51934.1"/>
    </source>
</evidence>
<dbReference type="SUPFAM" id="SSF52540">
    <property type="entry name" value="P-loop containing nucleoside triphosphate hydrolases"/>
    <property type="match status" value="1"/>
</dbReference>
<evidence type="ECO:0000256" key="6">
    <source>
        <dbReference type="ARBA" id="ARBA00022840"/>
    </source>
</evidence>
<dbReference type="PANTHER" id="PTHR43875:SF12">
    <property type="entry name" value="SN-GLYCEROL-3-PHOSPHATE IMPORT ATP-BINDING PROTEIN UGPC"/>
    <property type="match status" value="1"/>
</dbReference>
<evidence type="ECO:0000313" key="11">
    <source>
        <dbReference type="Proteomes" id="UP000321764"/>
    </source>
</evidence>
<dbReference type="PANTHER" id="PTHR43875">
    <property type="entry name" value="MALTODEXTRIN IMPORT ATP-BINDING PROTEIN MSMX"/>
    <property type="match status" value="1"/>
</dbReference>
<dbReference type="EMBL" id="VKAD01000002">
    <property type="protein sequence ID" value="TXR51934.1"/>
    <property type="molecule type" value="Genomic_DNA"/>
</dbReference>
<dbReference type="GO" id="GO:0140359">
    <property type="term" value="F:ABC-type transporter activity"/>
    <property type="evidence" value="ECO:0007669"/>
    <property type="project" value="InterPro"/>
</dbReference>
<dbReference type="GO" id="GO:0001407">
    <property type="term" value="P:glycerophosphodiester transmembrane transport"/>
    <property type="evidence" value="ECO:0007669"/>
    <property type="project" value="TreeGrafter"/>
</dbReference>
<keyword evidence="11" id="KW-1185">Reference proteome</keyword>
<dbReference type="GO" id="GO:0016887">
    <property type="term" value="F:ATP hydrolysis activity"/>
    <property type="evidence" value="ECO:0007669"/>
    <property type="project" value="InterPro"/>
</dbReference>
<dbReference type="GO" id="GO:0015794">
    <property type="term" value="P:glycerol-3-phosphate transmembrane transport"/>
    <property type="evidence" value="ECO:0007669"/>
    <property type="project" value="TreeGrafter"/>
</dbReference>
<keyword evidence="5" id="KW-0547">Nucleotide-binding</keyword>
<evidence type="ECO:0000256" key="3">
    <source>
        <dbReference type="ARBA" id="ARBA00022519"/>
    </source>
</evidence>
<keyword evidence="6 10" id="KW-0067">ATP-binding</keyword>
<evidence type="ECO:0000256" key="5">
    <source>
        <dbReference type="ARBA" id="ARBA00022741"/>
    </source>
</evidence>